<reference evidence="12 13" key="1">
    <citation type="submission" date="2024-09" db="EMBL/GenBank/DDBJ databases">
        <authorList>
            <person name="Sun Q."/>
            <person name="Mori K."/>
        </authorList>
    </citation>
    <scope>NUCLEOTIDE SEQUENCE [LARGE SCALE GENOMIC DNA]</scope>
    <source>
        <strain evidence="12 13">CCM 7765</strain>
    </source>
</reference>
<evidence type="ECO:0000256" key="8">
    <source>
        <dbReference type="SAM" id="MobiDB-lite"/>
    </source>
</evidence>
<dbReference type="Pfam" id="PF08447">
    <property type="entry name" value="PAS_3"/>
    <property type="match status" value="1"/>
</dbReference>
<dbReference type="CDD" id="cd00130">
    <property type="entry name" value="PAS"/>
    <property type="match status" value="1"/>
</dbReference>
<dbReference type="RefSeq" id="WP_130856255.1">
    <property type="nucleotide sequence ID" value="NZ_JBHLWO010000001.1"/>
</dbReference>
<dbReference type="InterPro" id="IPR005467">
    <property type="entry name" value="His_kinase_dom"/>
</dbReference>
<dbReference type="CDD" id="cd00082">
    <property type="entry name" value="HisKA"/>
    <property type="match status" value="1"/>
</dbReference>
<dbReference type="EC" id="2.7.13.3" evidence="2"/>
<dbReference type="Pfam" id="PF13185">
    <property type="entry name" value="GAF_2"/>
    <property type="match status" value="1"/>
</dbReference>
<dbReference type="PRINTS" id="PR00344">
    <property type="entry name" value="BCTRLSENSOR"/>
</dbReference>
<evidence type="ECO:0000259" key="11">
    <source>
        <dbReference type="PROSITE" id="PS50113"/>
    </source>
</evidence>
<dbReference type="InterPro" id="IPR000700">
    <property type="entry name" value="PAS-assoc_C"/>
</dbReference>
<evidence type="ECO:0000259" key="10">
    <source>
        <dbReference type="PROSITE" id="PS50112"/>
    </source>
</evidence>
<name>A0ABV6HH04_9SPHI</name>
<dbReference type="Gene3D" id="3.30.450.40">
    <property type="match status" value="1"/>
</dbReference>
<evidence type="ECO:0000256" key="6">
    <source>
        <dbReference type="ARBA" id="ARBA00023012"/>
    </source>
</evidence>
<dbReference type="InterPro" id="IPR001610">
    <property type="entry name" value="PAC"/>
</dbReference>
<dbReference type="SMART" id="SM00065">
    <property type="entry name" value="GAF"/>
    <property type="match status" value="1"/>
</dbReference>
<organism evidence="12 13">
    <name type="scientific">Olivibacter oleidegradans</name>
    <dbReference type="NCBI Taxonomy" id="760123"/>
    <lineage>
        <taxon>Bacteria</taxon>
        <taxon>Pseudomonadati</taxon>
        <taxon>Bacteroidota</taxon>
        <taxon>Sphingobacteriia</taxon>
        <taxon>Sphingobacteriales</taxon>
        <taxon>Sphingobacteriaceae</taxon>
        <taxon>Olivibacter</taxon>
    </lineage>
</organism>
<dbReference type="Gene3D" id="3.30.565.10">
    <property type="entry name" value="Histidine kinase-like ATPase, C-terminal domain"/>
    <property type="match status" value="1"/>
</dbReference>
<dbReference type="InterPro" id="IPR036890">
    <property type="entry name" value="HATPase_C_sf"/>
</dbReference>
<accession>A0ABV6HH04</accession>
<dbReference type="Pfam" id="PF00512">
    <property type="entry name" value="HisKA"/>
    <property type="match status" value="1"/>
</dbReference>
<evidence type="ECO:0000256" key="4">
    <source>
        <dbReference type="ARBA" id="ARBA00022679"/>
    </source>
</evidence>
<dbReference type="PANTHER" id="PTHR45453:SF1">
    <property type="entry name" value="PHOSPHATE REGULON SENSOR PROTEIN PHOR"/>
    <property type="match status" value="1"/>
</dbReference>
<dbReference type="InterPro" id="IPR013655">
    <property type="entry name" value="PAS_fold_3"/>
</dbReference>
<dbReference type="SUPFAM" id="SSF47384">
    <property type="entry name" value="Homodimeric domain of signal transducing histidine kinase"/>
    <property type="match status" value="1"/>
</dbReference>
<feature type="domain" description="Histidine kinase" evidence="9">
    <location>
        <begin position="464"/>
        <end position="677"/>
    </location>
</feature>
<evidence type="ECO:0000256" key="3">
    <source>
        <dbReference type="ARBA" id="ARBA00022553"/>
    </source>
</evidence>
<keyword evidence="4" id="KW-0808">Transferase</keyword>
<evidence type="ECO:0000259" key="9">
    <source>
        <dbReference type="PROSITE" id="PS50109"/>
    </source>
</evidence>
<evidence type="ECO:0000256" key="1">
    <source>
        <dbReference type="ARBA" id="ARBA00000085"/>
    </source>
</evidence>
<dbReference type="PROSITE" id="PS50112">
    <property type="entry name" value="PAS"/>
    <property type="match status" value="1"/>
</dbReference>
<dbReference type="InterPro" id="IPR004358">
    <property type="entry name" value="Sig_transdc_His_kin-like_C"/>
</dbReference>
<dbReference type="InterPro" id="IPR003594">
    <property type="entry name" value="HATPase_dom"/>
</dbReference>
<dbReference type="Proteomes" id="UP001589774">
    <property type="component" value="Unassembled WGS sequence"/>
</dbReference>
<dbReference type="PANTHER" id="PTHR45453">
    <property type="entry name" value="PHOSPHATE REGULON SENSOR PROTEIN PHOR"/>
    <property type="match status" value="1"/>
</dbReference>
<dbReference type="SUPFAM" id="SSF55785">
    <property type="entry name" value="PYP-like sensor domain (PAS domain)"/>
    <property type="match status" value="1"/>
</dbReference>
<evidence type="ECO:0000256" key="2">
    <source>
        <dbReference type="ARBA" id="ARBA00012438"/>
    </source>
</evidence>
<dbReference type="InterPro" id="IPR050351">
    <property type="entry name" value="BphY/WalK/GraS-like"/>
</dbReference>
<dbReference type="SUPFAM" id="SSF55781">
    <property type="entry name" value="GAF domain-like"/>
    <property type="match status" value="1"/>
</dbReference>
<keyword evidence="6" id="KW-0902">Two-component regulatory system</keyword>
<dbReference type="InterPro" id="IPR003661">
    <property type="entry name" value="HisK_dim/P_dom"/>
</dbReference>
<evidence type="ECO:0000256" key="5">
    <source>
        <dbReference type="ARBA" id="ARBA00022777"/>
    </source>
</evidence>
<dbReference type="Gene3D" id="1.10.287.130">
    <property type="match status" value="1"/>
</dbReference>
<keyword evidence="7" id="KW-0472">Membrane</keyword>
<dbReference type="Pfam" id="PF13188">
    <property type="entry name" value="PAS_8"/>
    <property type="match status" value="1"/>
</dbReference>
<keyword evidence="3" id="KW-0597">Phosphoprotein</keyword>
<dbReference type="SMART" id="SM00387">
    <property type="entry name" value="HATPase_c"/>
    <property type="match status" value="1"/>
</dbReference>
<protein>
    <recommendedName>
        <fullName evidence="2">histidine kinase</fullName>
        <ecNumber evidence="2">2.7.13.3</ecNumber>
    </recommendedName>
</protein>
<dbReference type="Pfam" id="PF02518">
    <property type="entry name" value="HATPase_c"/>
    <property type="match status" value="1"/>
</dbReference>
<dbReference type="SUPFAM" id="SSF55874">
    <property type="entry name" value="ATPase domain of HSP90 chaperone/DNA topoisomerase II/histidine kinase"/>
    <property type="match status" value="1"/>
</dbReference>
<dbReference type="EMBL" id="JBHLWO010000001">
    <property type="protein sequence ID" value="MFC0318189.1"/>
    <property type="molecule type" value="Genomic_DNA"/>
</dbReference>
<dbReference type="PROSITE" id="PS50113">
    <property type="entry name" value="PAC"/>
    <property type="match status" value="1"/>
</dbReference>
<evidence type="ECO:0000313" key="13">
    <source>
        <dbReference type="Proteomes" id="UP001589774"/>
    </source>
</evidence>
<evidence type="ECO:0000313" key="12">
    <source>
        <dbReference type="EMBL" id="MFC0318189.1"/>
    </source>
</evidence>
<evidence type="ECO:0000256" key="7">
    <source>
        <dbReference type="ARBA" id="ARBA00023136"/>
    </source>
</evidence>
<dbReference type="InterPro" id="IPR029016">
    <property type="entry name" value="GAF-like_dom_sf"/>
</dbReference>
<dbReference type="InterPro" id="IPR003018">
    <property type="entry name" value="GAF"/>
</dbReference>
<keyword evidence="5" id="KW-0418">Kinase</keyword>
<comment type="catalytic activity">
    <reaction evidence="1">
        <text>ATP + protein L-histidine = ADP + protein N-phospho-L-histidine.</text>
        <dbReference type="EC" id="2.7.13.3"/>
    </reaction>
</comment>
<sequence length="677" mass="76922">MEDKEKTEHGTYGKSEDRSRQGHSSVRRGNATSSSLSTQRRFKLSDETYYNLFNSIDEGFCIIEVIFDRQERPVDYRFIEVNEPFEQLTGIVDAEGRRMRDIAPLHENLWFEVYGRIALTGKPERFQMVASQLDRIYDVYAFRVGEPADNQVAILFKDITAQRREDLDLAELAGMGEQLSRADSAEVALAIFCERLGNYLNLGFCAFAEIDQSEQQATVVHEWHRKGFHSIKGVYAIADYISPGWEQAMRAGKNFIVEDLKGSAHPGFERYAMRGIASFISIPLIRNGRWLCMVNLYDSKPRKWLDTEIKLGNELANRFWNRYERLRAEEALRKSEESYRAIVNQSIVGILRLNFRGEVVFTNDQFCKMLGYSPSEMMKLTVLDLMYPEDLERNNLLFSRMVAEGTPYEIEKRLICKNGSLIWVNNHVSPIFNSDGKPESAVVVSVDVTRQKAVEKMKDDFIGVASHELKTPLTSIKAYTQLLKKSTTDDTPASFINKLSKQVDRLTNLVYLLLDTSNISGGHLMLQLGDIDLNELIDDCIQDLQPISIDHKLIFHKEKIPHLIADKNRINQVLTNLISNAVKYSPEGKAVHIKAIDVGYGVKVSVQDYGVGIAAEDQSKIFNRFFRVTNKGNDNISGIGLGLYIVSEIIKKHNGILGVESVPGQGATFFFEIPYQN</sequence>
<dbReference type="Gene3D" id="3.30.450.20">
    <property type="entry name" value="PAS domain"/>
    <property type="match status" value="2"/>
</dbReference>
<feature type="domain" description="PAS" evidence="10">
    <location>
        <begin position="335"/>
        <end position="405"/>
    </location>
</feature>
<dbReference type="PROSITE" id="PS50109">
    <property type="entry name" value="HIS_KIN"/>
    <property type="match status" value="1"/>
</dbReference>
<feature type="compositionally biased region" description="Basic and acidic residues" evidence="8">
    <location>
        <begin position="1"/>
        <end position="20"/>
    </location>
</feature>
<feature type="region of interest" description="Disordered" evidence="8">
    <location>
        <begin position="1"/>
        <end position="34"/>
    </location>
</feature>
<gene>
    <name evidence="12" type="ORF">ACFFI0_07700</name>
</gene>
<dbReference type="SMART" id="SM00091">
    <property type="entry name" value="PAS"/>
    <property type="match status" value="1"/>
</dbReference>
<comment type="caution">
    <text evidence="12">The sequence shown here is derived from an EMBL/GenBank/DDBJ whole genome shotgun (WGS) entry which is preliminary data.</text>
</comment>
<dbReference type="InterPro" id="IPR036097">
    <property type="entry name" value="HisK_dim/P_sf"/>
</dbReference>
<dbReference type="SMART" id="SM00086">
    <property type="entry name" value="PAC"/>
    <property type="match status" value="1"/>
</dbReference>
<dbReference type="InterPro" id="IPR035965">
    <property type="entry name" value="PAS-like_dom_sf"/>
</dbReference>
<dbReference type="NCBIfam" id="TIGR00229">
    <property type="entry name" value="sensory_box"/>
    <property type="match status" value="1"/>
</dbReference>
<keyword evidence="13" id="KW-1185">Reference proteome</keyword>
<proteinExistence type="predicted"/>
<dbReference type="InterPro" id="IPR000014">
    <property type="entry name" value="PAS"/>
</dbReference>
<feature type="domain" description="PAC" evidence="11">
    <location>
        <begin position="408"/>
        <end position="460"/>
    </location>
</feature>
<dbReference type="SMART" id="SM00388">
    <property type="entry name" value="HisKA"/>
    <property type="match status" value="1"/>
</dbReference>